<gene>
    <name evidence="1" type="ORF">elemo79Aphanotate_35</name>
</gene>
<dbReference type="EMBL" id="MT497017">
    <property type="protein sequence ID" value="QLF85229.1"/>
    <property type="molecule type" value="Genomic_DNA"/>
</dbReference>
<evidence type="ECO:0000313" key="1">
    <source>
        <dbReference type="EMBL" id="QLF85229.1"/>
    </source>
</evidence>
<accession>A0A7D5FSN5</accession>
<organism evidence="1 2">
    <name type="scientific">Flavobacterium phage vB_FspP_elemoA_7-9A</name>
    <dbReference type="NCBI Taxonomy" id="2743781"/>
    <lineage>
        <taxon>Viruses</taxon>
        <taxon>Duplodnaviria</taxon>
        <taxon>Heunggongvirae</taxon>
        <taxon>Uroviricota</taxon>
        <taxon>Caudoviricetes</taxon>
        <taxon>Elemovirus</taxon>
        <taxon>Elemovirus elemoA</taxon>
    </lineage>
</organism>
<reference evidence="1 2" key="1">
    <citation type="submission" date="2020-05" db="EMBL/GenBank/DDBJ databases">
        <title>Genomics and ecology of novel Flavobacterium phages from the Baltic Sea.</title>
        <authorList>
            <person name="Hoetzinger M."/>
            <person name="Nilsson E."/>
            <person name="Holmfeldt K."/>
        </authorList>
    </citation>
    <scope>NUCLEOTIDE SEQUENCE [LARGE SCALE GENOMIC DNA]</scope>
</reference>
<keyword evidence="2" id="KW-1185">Reference proteome</keyword>
<protein>
    <submittedName>
        <fullName evidence="1">Uncharacterized protein</fullName>
    </submittedName>
</protein>
<dbReference type="Proteomes" id="UP000510645">
    <property type="component" value="Segment"/>
</dbReference>
<proteinExistence type="predicted"/>
<sequence>MKIKNYKNNPKNSKEGWDLFFSEGSDNGDYQIQRIDEMNIFKDDIQAIKFVYKRALEGSKRHKKALAVVMFLNPQEIRLIFN</sequence>
<evidence type="ECO:0000313" key="2">
    <source>
        <dbReference type="Proteomes" id="UP000510645"/>
    </source>
</evidence>
<name>A0A7D5FSN5_9CAUD</name>